<dbReference type="GO" id="GO:0000976">
    <property type="term" value="F:transcription cis-regulatory region binding"/>
    <property type="evidence" value="ECO:0007669"/>
    <property type="project" value="TreeGrafter"/>
</dbReference>
<dbReference type="RefSeq" id="WP_058854558.1">
    <property type="nucleotide sequence ID" value="NZ_BMMH01000031.1"/>
</dbReference>
<feature type="DNA-binding region" description="H-T-H motif" evidence="4">
    <location>
        <begin position="24"/>
        <end position="43"/>
    </location>
</feature>
<reference evidence="6" key="1">
    <citation type="journal article" date="2014" name="Int. J. Syst. Evol. Microbiol.">
        <title>Complete genome sequence of Corynebacterium casei LMG S-19264T (=DSM 44701T), isolated from a smear-ripened cheese.</title>
        <authorList>
            <consortium name="US DOE Joint Genome Institute (JGI-PGF)"/>
            <person name="Walter F."/>
            <person name="Albersmeier A."/>
            <person name="Kalinowski J."/>
            <person name="Ruckert C."/>
        </authorList>
    </citation>
    <scope>NUCLEOTIDE SEQUENCE</scope>
    <source>
        <strain evidence="6">CGMCC 4.3508</strain>
    </source>
</reference>
<dbReference type="PANTHER" id="PTHR30055:SF238">
    <property type="entry name" value="MYCOFACTOCIN BIOSYNTHESIS TRANSCRIPTIONAL REGULATOR MFTR-RELATED"/>
    <property type="match status" value="1"/>
</dbReference>
<keyword evidence="2 4" id="KW-0238">DNA-binding</keyword>
<evidence type="ECO:0000313" key="6">
    <source>
        <dbReference type="EMBL" id="GGL42962.1"/>
    </source>
</evidence>
<dbReference type="Pfam" id="PF00440">
    <property type="entry name" value="TetR_N"/>
    <property type="match status" value="1"/>
</dbReference>
<keyword evidence="1" id="KW-0805">Transcription regulation</keyword>
<name>A0A917RXK0_9NOCA</name>
<evidence type="ECO:0000256" key="3">
    <source>
        <dbReference type="ARBA" id="ARBA00023163"/>
    </source>
</evidence>
<comment type="caution">
    <text evidence="6">The sequence shown here is derived from an EMBL/GenBank/DDBJ whole genome shotgun (WGS) entry which is preliminary data.</text>
</comment>
<dbReference type="PRINTS" id="PR00455">
    <property type="entry name" value="HTHTETR"/>
</dbReference>
<gene>
    <name evidence="6" type="primary">rutR</name>
    <name evidence="6" type="ORF">GCM10011588_67140</name>
</gene>
<dbReference type="InterPro" id="IPR036271">
    <property type="entry name" value="Tet_transcr_reg_TetR-rel_C_sf"/>
</dbReference>
<evidence type="ECO:0000313" key="7">
    <source>
        <dbReference type="Proteomes" id="UP000638263"/>
    </source>
</evidence>
<keyword evidence="3" id="KW-0804">Transcription</keyword>
<dbReference type="PROSITE" id="PS01081">
    <property type="entry name" value="HTH_TETR_1"/>
    <property type="match status" value="1"/>
</dbReference>
<dbReference type="EMBL" id="BMMH01000031">
    <property type="protein sequence ID" value="GGL42962.1"/>
    <property type="molecule type" value="Genomic_DNA"/>
</dbReference>
<dbReference type="InterPro" id="IPR050109">
    <property type="entry name" value="HTH-type_TetR-like_transc_reg"/>
</dbReference>
<keyword evidence="7" id="KW-1185">Reference proteome</keyword>
<dbReference type="PANTHER" id="PTHR30055">
    <property type="entry name" value="HTH-TYPE TRANSCRIPTIONAL REGULATOR RUTR"/>
    <property type="match status" value="1"/>
</dbReference>
<sequence>MSTRERILDAAADILRTRGVVHATTKEIAHATGVSEPTLYKYFGDKERLLLAVLRERLPGPARVGVVPGDGDVAANLTELARAALDFYRQSIPMLGALLADPRRMAAHRAVMGEHGAGPEKAVGAFAAYLTAERELGRIAADTAPDDIASLLVGACFHEAFLDYYSGAADGPADSRDTAAGLVRALVRPLL</sequence>
<evidence type="ECO:0000256" key="1">
    <source>
        <dbReference type="ARBA" id="ARBA00023015"/>
    </source>
</evidence>
<dbReference type="Gene3D" id="1.10.357.10">
    <property type="entry name" value="Tetracycline Repressor, domain 2"/>
    <property type="match status" value="1"/>
</dbReference>
<dbReference type="PROSITE" id="PS50977">
    <property type="entry name" value="HTH_TETR_2"/>
    <property type="match status" value="1"/>
</dbReference>
<evidence type="ECO:0000256" key="2">
    <source>
        <dbReference type="ARBA" id="ARBA00023125"/>
    </source>
</evidence>
<dbReference type="AlphaFoldDB" id="A0A917RXK0"/>
<feature type="domain" description="HTH tetR-type" evidence="5">
    <location>
        <begin position="1"/>
        <end position="61"/>
    </location>
</feature>
<proteinExistence type="predicted"/>
<evidence type="ECO:0000259" key="5">
    <source>
        <dbReference type="PROSITE" id="PS50977"/>
    </source>
</evidence>
<dbReference type="GO" id="GO:0003700">
    <property type="term" value="F:DNA-binding transcription factor activity"/>
    <property type="evidence" value="ECO:0007669"/>
    <property type="project" value="TreeGrafter"/>
</dbReference>
<dbReference type="InterPro" id="IPR001647">
    <property type="entry name" value="HTH_TetR"/>
</dbReference>
<evidence type="ECO:0000256" key="4">
    <source>
        <dbReference type="PROSITE-ProRule" id="PRU00335"/>
    </source>
</evidence>
<accession>A0A917RXK0</accession>
<protein>
    <submittedName>
        <fullName evidence="6">TetR family transcriptional regulator</fullName>
    </submittedName>
</protein>
<organism evidence="6 7">
    <name type="scientific">Nocardia jinanensis</name>
    <dbReference type="NCBI Taxonomy" id="382504"/>
    <lineage>
        <taxon>Bacteria</taxon>
        <taxon>Bacillati</taxon>
        <taxon>Actinomycetota</taxon>
        <taxon>Actinomycetes</taxon>
        <taxon>Mycobacteriales</taxon>
        <taxon>Nocardiaceae</taxon>
        <taxon>Nocardia</taxon>
    </lineage>
</organism>
<dbReference type="SUPFAM" id="SSF46689">
    <property type="entry name" value="Homeodomain-like"/>
    <property type="match status" value="1"/>
</dbReference>
<dbReference type="SUPFAM" id="SSF48498">
    <property type="entry name" value="Tetracyclin repressor-like, C-terminal domain"/>
    <property type="match status" value="1"/>
</dbReference>
<dbReference type="InterPro" id="IPR023772">
    <property type="entry name" value="DNA-bd_HTH_TetR-type_CS"/>
</dbReference>
<reference evidence="6" key="2">
    <citation type="submission" date="2020-09" db="EMBL/GenBank/DDBJ databases">
        <authorList>
            <person name="Sun Q."/>
            <person name="Zhou Y."/>
        </authorList>
    </citation>
    <scope>NUCLEOTIDE SEQUENCE</scope>
    <source>
        <strain evidence="6">CGMCC 4.3508</strain>
    </source>
</reference>
<dbReference type="Proteomes" id="UP000638263">
    <property type="component" value="Unassembled WGS sequence"/>
</dbReference>
<dbReference type="InterPro" id="IPR009057">
    <property type="entry name" value="Homeodomain-like_sf"/>
</dbReference>